<evidence type="ECO:0000256" key="6">
    <source>
        <dbReference type="ARBA" id="ARBA00023004"/>
    </source>
</evidence>
<proteinExistence type="inferred from homology"/>
<dbReference type="EMBL" id="JAMSHJ010000006">
    <property type="protein sequence ID" value="KAI5397068.1"/>
    <property type="molecule type" value="Genomic_DNA"/>
</dbReference>
<dbReference type="SUPFAM" id="SSF48264">
    <property type="entry name" value="Cytochrome P450"/>
    <property type="match status" value="1"/>
</dbReference>
<keyword evidence="7 9" id="KW-0503">Monooxygenase</keyword>
<comment type="similarity">
    <text evidence="2 9">Belongs to the cytochrome P450 family.</text>
</comment>
<sequence length="508" mass="56652">MDSQILDLLALVSLFLFILVSLSIGRNLMKKGSAPNLPPGPWKLPIIGHIHHLVTSTPHRKLRDLAKIHGPLMQLQLGEICAVVVSSPDYAKEVLKTHDIVFASRPKIVAADILSYGCTNIAFSPYGNYWRKLRKICTMELLTQKRVSSFQPIREEALTDLIKKIDSQQGSPINITKLVVSSTFSIIGRAAFGNECRVPEELASLGNGESVAGGFDIAELFPSAKWVQLVSGLRPRLERLHRQIDELLEKVIIEHKEAKSKAKQGQGEADEDLVDVLLNFQGGNDSDEDICLTDNNIKAIILDIFGAGGDTSASTIVWAMSELIRDPRVMKKAQHEVREIFNTRGNVGENCINELEYLKSIVKETLRLHPPAPLLLPRECGQACEIDGYHIPVKTKVIVNAWAIGRDPKYWTEPERFYPERFIGSSIDYKGSNFEYIPFGAGRRMCPGITFGLINVELSLAFLLYHFDWKLPNGMKGEDLDMAEQFGATIKRKDDLYLIPTAPIPSVV</sequence>
<dbReference type="InterPro" id="IPR036396">
    <property type="entry name" value="Cyt_P450_sf"/>
</dbReference>
<evidence type="ECO:0000256" key="8">
    <source>
        <dbReference type="PIRSR" id="PIRSR602401-1"/>
    </source>
</evidence>
<dbReference type="PRINTS" id="PR00463">
    <property type="entry name" value="EP450I"/>
</dbReference>
<dbReference type="GO" id="GO:0020037">
    <property type="term" value="F:heme binding"/>
    <property type="evidence" value="ECO:0007669"/>
    <property type="project" value="InterPro"/>
</dbReference>
<evidence type="ECO:0000256" key="3">
    <source>
        <dbReference type="ARBA" id="ARBA00022617"/>
    </source>
</evidence>
<keyword evidence="4 8" id="KW-0479">Metal-binding</keyword>
<dbReference type="InterPro" id="IPR017972">
    <property type="entry name" value="Cyt_P450_CS"/>
</dbReference>
<protein>
    <recommendedName>
        <fullName evidence="12">Cytochrome P450</fullName>
    </recommendedName>
</protein>
<keyword evidence="6 8" id="KW-0408">Iron</keyword>
<keyword evidence="5 9" id="KW-0560">Oxidoreductase</keyword>
<evidence type="ECO:0000256" key="5">
    <source>
        <dbReference type="ARBA" id="ARBA00023002"/>
    </source>
</evidence>
<evidence type="ECO:0000256" key="1">
    <source>
        <dbReference type="ARBA" id="ARBA00001971"/>
    </source>
</evidence>
<reference evidence="10 11" key="1">
    <citation type="journal article" date="2022" name="Nat. Genet.">
        <title>Improved pea reference genome and pan-genome highlight genomic features and evolutionary characteristics.</title>
        <authorList>
            <person name="Yang T."/>
            <person name="Liu R."/>
            <person name="Luo Y."/>
            <person name="Hu S."/>
            <person name="Wang D."/>
            <person name="Wang C."/>
            <person name="Pandey M.K."/>
            <person name="Ge S."/>
            <person name="Xu Q."/>
            <person name="Li N."/>
            <person name="Li G."/>
            <person name="Huang Y."/>
            <person name="Saxena R.K."/>
            <person name="Ji Y."/>
            <person name="Li M."/>
            <person name="Yan X."/>
            <person name="He Y."/>
            <person name="Liu Y."/>
            <person name="Wang X."/>
            <person name="Xiang C."/>
            <person name="Varshney R.K."/>
            <person name="Ding H."/>
            <person name="Gao S."/>
            <person name="Zong X."/>
        </authorList>
    </citation>
    <scope>NUCLEOTIDE SEQUENCE [LARGE SCALE GENOMIC DNA]</scope>
    <source>
        <strain evidence="10 11">cv. Zhongwan 6</strain>
    </source>
</reference>
<dbReference type="Gene3D" id="1.10.630.10">
    <property type="entry name" value="Cytochrome P450"/>
    <property type="match status" value="1"/>
</dbReference>
<dbReference type="PANTHER" id="PTHR47955">
    <property type="entry name" value="CYTOCHROME P450 FAMILY 71 PROTEIN"/>
    <property type="match status" value="1"/>
</dbReference>
<evidence type="ECO:0000256" key="9">
    <source>
        <dbReference type="RuleBase" id="RU000461"/>
    </source>
</evidence>
<evidence type="ECO:0000313" key="11">
    <source>
        <dbReference type="Proteomes" id="UP001058974"/>
    </source>
</evidence>
<dbReference type="InterPro" id="IPR002401">
    <property type="entry name" value="Cyt_P450_E_grp-I"/>
</dbReference>
<dbReference type="Gramene" id="Psat6g131880.1">
    <property type="protein sequence ID" value="Psat6g131880.1.cds"/>
    <property type="gene ID" value="Psat6g131880"/>
</dbReference>
<dbReference type="OrthoDB" id="1470350at2759"/>
<keyword evidence="3 8" id="KW-0349">Heme</keyword>
<dbReference type="FunFam" id="1.10.630.10:FF:000008">
    <property type="entry name" value="Cytochrome P450 71D8"/>
    <property type="match status" value="1"/>
</dbReference>
<dbReference type="GO" id="GO:0005506">
    <property type="term" value="F:iron ion binding"/>
    <property type="evidence" value="ECO:0007669"/>
    <property type="project" value="InterPro"/>
</dbReference>
<evidence type="ECO:0000256" key="7">
    <source>
        <dbReference type="ARBA" id="ARBA00023033"/>
    </source>
</evidence>
<dbReference type="Gramene" id="PSAT_LOCUS26573_t1">
    <property type="protein sequence ID" value="CAL5207825.1"/>
    <property type="gene ID" value="PSAT_LOCUS26573"/>
</dbReference>
<accession>A0A9D4W8S6</accession>
<dbReference type="PANTHER" id="PTHR47955:SF8">
    <property type="entry name" value="CYTOCHROME P450 71D11-LIKE"/>
    <property type="match status" value="1"/>
</dbReference>
<dbReference type="CDD" id="cd11072">
    <property type="entry name" value="CYP71-like"/>
    <property type="match status" value="1"/>
</dbReference>
<dbReference type="GO" id="GO:0004497">
    <property type="term" value="F:monooxygenase activity"/>
    <property type="evidence" value="ECO:0007669"/>
    <property type="project" value="UniProtKB-KW"/>
</dbReference>
<feature type="binding site" description="axial binding residue" evidence="8">
    <location>
        <position position="446"/>
    </location>
    <ligand>
        <name>heme</name>
        <dbReference type="ChEBI" id="CHEBI:30413"/>
    </ligand>
    <ligandPart>
        <name>Fe</name>
        <dbReference type="ChEBI" id="CHEBI:18248"/>
    </ligandPart>
</feature>
<evidence type="ECO:0008006" key="12">
    <source>
        <dbReference type="Google" id="ProtNLM"/>
    </source>
</evidence>
<dbReference type="GO" id="GO:0016705">
    <property type="term" value="F:oxidoreductase activity, acting on paired donors, with incorporation or reduction of molecular oxygen"/>
    <property type="evidence" value="ECO:0007669"/>
    <property type="project" value="InterPro"/>
</dbReference>
<comment type="cofactor">
    <cofactor evidence="1 8">
        <name>heme</name>
        <dbReference type="ChEBI" id="CHEBI:30413"/>
    </cofactor>
</comment>
<name>A0A9D4W8S6_PEA</name>
<comment type="caution">
    <text evidence="10">The sequence shown here is derived from an EMBL/GenBank/DDBJ whole genome shotgun (WGS) entry which is preliminary data.</text>
</comment>
<dbReference type="Proteomes" id="UP001058974">
    <property type="component" value="Chromosome 6"/>
</dbReference>
<keyword evidence="11" id="KW-1185">Reference proteome</keyword>
<evidence type="ECO:0000313" key="10">
    <source>
        <dbReference type="EMBL" id="KAI5397068.1"/>
    </source>
</evidence>
<gene>
    <name evidence="10" type="ORF">KIW84_063044</name>
</gene>
<dbReference type="AlphaFoldDB" id="A0A9D4W8S6"/>
<dbReference type="Gramene" id="Psat06G0304400-T1">
    <property type="protein sequence ID" value="KAI5397068.1"/>
    <property type="gene ID" value="KIW84_063044"/>
</dbReference>
<dbReference type="PRINTS" id="PR00385">
    <property type="entry name" value="P450"/>
</dbReference>
<dbReference type="PROSITE" id="PS00086">
    <property type="entry name" value="CYTOCHROME_P450"/>
    <property type="match status" value="1"/>
</dbReference>
<dbReference type="Pfam" id="PF00067">
    <property type="entry name" value="p450"/>
    <property type="match status" value="1"/>
</dbReference>
<dbReference type="InterPro" id="IPR001128">
    <property type="entry name" value="Cyt_P450"/>
</dbReference>
<evidence type="ECO:0000256" key="4">
    <source>
        <dbReference type="ARBA" id="ARBA00022723"/>
    </source>
</evidence>
<evidence type="ECO:0000256" key="2">
    <source>
        <dbReference type="ARBA" id="ARBA00010617"/>
    </source>
</evidence>
<organism evidence="10 11">
    <name type="scientific">Pisum sativum</name>
    <name type="common">Garden pea</name>
    <name type="synonym">Lathyrus oleraceus</name>
    <dbReference type="NCBI Taxonomy" id="3888"/>
    <lineage>
        <taxon>Eukaryota</taxon>
        <taxon>Viridiplantae</taxon>
        <taxon>Streptophyta</taxon>
        <taxon>Embryophyta</taxon>
        <taxon>Tracheophyta</taxon>
        <taxon>Spermatophyta</taxon>
        <taxon>Magnoliopsida</taxon>
        <taxon>eudicotyledons</taxon>
        <taxon>Gunneridae</taxon>
        <taxon>Pentapetalae</taxon>
        <taxon>rosids</taxon>
        <taxon>fabids</taxon>
        <taxon>Fabales</taxon>
        <taxon>Fabaceae</taxon>
        <taxon>Papilionoideae</taxon>
        <taxon>50 kb inversion clade</taxon>
        <taxon>NPAAA clade</taxon>
        <taxon>Hologalegina</taxon>
        <taxon>IRL clade</taxon>
        <taxon>Fabeae</taxon>
        <taxon>Lathyrus</taxon>
    </lineage>
</organism>